<evidence type="ECO:0000313" key="2">
    <source>
        <dbReference type="EMBL" id="VFK51626.1"/>
    </source>
</evidence>
<organism evidence="1">
    <name type="scientific">Candidatus Kentrum sp. TC</name>
    <dbReference type="NCBI Taxonomy" id="2126339"/>
    <lineage>
        <taxon>Bacteria</taxon>
        <taxon>Pseudomonadati</taxon>
        <taxon>Pseudomonadota</taxon>
        <taxon>Gammaproteobacteria</taxon>
        <taxon>Candidatus Kentrum</taxon>
    </lineage>
</organism>
<proteinExistence type="predicted"/>
<name>A0A450Z2E9_9GAMM</name>
<dbReference type="EMBL" id="CAADFT010000097">
    <property type="protein sequence ID" value="VFK47898.1"/>
    <property type="molecule type" value="Genomic_DNA"/>
</dbReference>
<gene>
    <name evidence="2" type="ORF">BECKTC1821D_GA0114238_11361</name>
    <name evidence="1" type="ORF">BECKTC1821E_GA0114239_10977</name>
    <name evidence="3" type="ORF">BECKTC1821F_GA0114240_11004</name>
</gene>
<dbReference type="EMBL" id="CAADFS010000136">
    <property type="protein sequence ID" value="VFK51626.1"/>
    <property type="molecule type" value="Genomic_DNA"/>
</dbReference>
<evidence type="ECO:0000313" key="1">
    <source>
        <dbReference type="EMBL" id="VFK47898.1"/>
    </source>
</evidence>
<evidence type="ECO:0000313" key="3">
    <source>
        <dbReference type="EMBL" id="VFK63577.1"/>
    </source>
</evidence>
<dbReference type="EMBL" id="CAADFW010000100">
    <property type="protein sequence ID" value="VFK63577.1"/>
    <property type="molecule type" value="Genomic_DNA"/>
</dbReference>
<sequence length="61" mass="6459">MVLRLCLTSSASLAPCCPVGFSGRLSKSQRLFVSTGSQPFSLSSLTSLARTKVDPELETVP</sequence>
<reference evidence="1" key="1">
    <citation type="submission" date="2019-02" db="EMBL/GenBank/DDBJ databases">
        <authorList>
            <person name="Gruber-Vodicka R. H."/>
            <person name="Seah K. B. B."/>
        </authorList>
    </citation>
    <scope>NUCLEOTIDE SEQUENCE</scope>
    <source>
        <strain evidence="2">BECK_BZ123</strain>
        <strain evidence="1">BECK_BZ125</strain>
        <strain evidence="3">BECK_BZ126</strain>
    </source>
</reference>
<protein>
    <submittedName>
        <fullName evidence="1">Uncharacterized protein</fullName>
    </submittedName>
</protein>
<dbReference type="AlphaFoldDB" id="A0A450Z2E9"/>
<accession>A0A450Z2E9</accession>